<feature type="compositionally biased region" description="Polar residues" evidence="3">
    <location>
        <begin position="454"/>
        <end position="474"/>
    </location>
</feature>
<dbReference type="GO" id="GO:1902412">
    <property type="term" value="P:regulation of mitotic cytokinesis"/>
    <property type="evidence" value="ECO:0007669"/>
    <property type="project" value="TreeGrafter"/>
</dbReference>
<feature type="region of interest" description="Disordered" evidence="3">
    <location>
        <begin position="329"/>
        <end position="398"/>
    </location>
</feature>
<dbReference type="EMBL" id="MU157826">
    <property type="protein sequence ID" value="KAF9534523.1"/>
    <property type="molecule type" value="Genomic_DNA"/>
</dbReference>
<feature type="region of interest" description="Disordered" evidence="3">
    <location>
        <begin position="900"/>
        <end position="951"/>
    </location>
</feature>
<dbReference type="GO" id="GO:0061499">
    <property type="term" value="C:outer plaque of mitotic spindle pole body"/>
    <property type="evidence" value="ECO:0007669"/>
    <property type="project" value="TreeGrafter"/>
</dbReference>
<feature type="compositionally biased region" description="Basic and acidic residues" evidence="3">
    <location>
        <begin position="869"/>
        <end position="880"/>
    </location>
</feature>
<feature type="compositionally biased region" description="Polar residues" evidence="3">
    <location>
        <begin position="923"/>
        <end position="941"/>
    </location>
</feature>
<dbReference type="PANTHER" id="PTHR47566">
    <property type="match status" value="1"/>
</dbReference>
<evidence type="ECO:0008006" key="6">
    <source>
        <dbReference type="Google" id="ProtNLM"/>
    </source>
</evidence>
<dbReference type="PANTHER" id="PTHR47566:SF1">
    <property type="entry name" value="PROTEIN NUD1"/>
    <property type="match status" value="1"/>
</dbReference>
<keyword evidence="1" id="KW-0433">Leucine-rich repeat</keyword>
<feature type="region of interest" description="Disordered" evidence="3">
    <location>
        <begin position="281"/>
        <end position="301"/>
    </location>
</feature>
<dbReference type="Proteomes" id="UP000807306">
    <property type="component" value="Unassembled WGS sequence"/>
</dbReference>
<sequence length="1452" mass="159941">MSGAVPGWQTEELQDEWPDSEEEKNQDDEDDQLSYGTRSVSLTVPLSSQIHSTADFQPDKTPQSERSHAAGTFVVRDDVPGVPIIPKTPGRKKFFGKDFFTPLQLETMFEPPSPPTQGTPESMAGHQSIITHSVEPQSAEDESEDEIMETDMPNMNSFHGRKASLACQFTFSVPRESSPQPPGLRNDAFPQAQSTPHPPHPINTAPPTTDPRLKLFQFQYDTYTREHLSALVDSIAVNTPSGTGTGTTPTPTSFGHGLSRIVEAPPPASHLRSSKRIKLSPNADFQEAEENPPAKATISRPIRRDYVGESLSLMQQIKLARDYSTISTVASGQPETPSMTQADTPQKSRDKIGRKSNLSPPNSIRRRSLLSVPQEASNPSTSSSTINSKASSSSSTYRQKAAALMEQIKSDVKRQKRVFADDSEASHITTHVDETVTSVAGSVRSGSDGKENLRQSTSSRRASTKLNSSRASRTSPRKANKRDVDDTDLIQNLSRISIQEQRPIVNIFLNPPTINLPQLPARDEDSLQPPSNLAPPQYPSIRLTTNDDLNRFVSSSTASGTTLTAGSVPSFTKHSGPAHIRTIAPTDLPTLPEQFGDMLFDKVMMRWVKNTARAMGHERSTSHATDASEDPFGDIESLRDDSRVEQQSEEHDDNVNPIVEMSRIEEQSEVEDEEELELSNFSTDASAHIVEIMTGVETVEYEDETTDSESTNDDIHTATQAVVNDIDFDSEFEDSPSRNNLSVADLSAAQVGASLSNSTSSRSPRRSSRRSPRRPHATHHHQHQHLTVDIPPTARTPSPVPGSASGKISPAALATPNRATSVPITTPIIKSALKSNSATPTSALKNGIRSRFQTPVNSKLHRRSVSFSDGKREGPIRDNDPSVAPSVRTKRIADMMMALEESSDLDDSPSKTSSTGRPEGLQPLTSRRPSGSALGASSSQIVGGEAQSPRRVFSRTYAQRQSPGRRDSSVNAKANGTFLTECSFAIAHDRLVEVITDVQPFEPHWEQLGMVDLSNAKLESVARLKEFLPRLDTLSLNHNELAWLSGIPGSVRTLSVAFNCLTGITSYSHLNNLENLDISNNEVDSLRQLQCLRHLRELKADGNKITSLDGLERMDGLMKLSVEKNKIQKVDLDEYQWSRLEMLNISHNRIDDLQGLSSLQSLIALNMDMNSLGELLISGTMSRLRILRVSGNRLKTLDVGRVPNLRTLYADNNSLSGLANLKRLARLENLSLRNQAGRALNLLTRDVRDVKRLYLSGNPIGNDLLTEPCYNLVYLELAACRLTALPEGMARLLPNLRVLNLNYNFLEDVRPLAGLTRLQKLTIIGSRLKSTKPLIRLLGEMPDAEMLDFRMNPCTLGWYLPLLVKDVPGALQPSEGKKGHEKKGEQGWQEMDVKFRRDLPDESYIGRLAYRGLIMRGCLGLKMLDGVGVSEKERMKADKLLIGLLGRRTGSE</sequence>
<organism evidence="4 5">
    <name type="scientific">Crepidotus variabilis</name>
    <dbReference type="NCBI Taxonomy" id="179855"/>
    <lineage>
        <taxon>Eukaryota</taxon>
        <taxon>Fungi</taxon>
        <taxon>Dikarya</taxon>
        <taxon>Basidiomycota</taxon>
        <taxon>Agaricomycotina</taxon>
        <taxon>Agaricomycetes</taxon>
        <taxon>Agaricomycetidae</taxon>
        <taxon>Agaricales</taxon>
        <taxon>Agaricineae</taxon>
        <taxon>Crepidotaceae</taxon>
        <taxon>Crepidotus</taxon>
    </lineage>
</organism>
<feature type="compositionally biased region" description="Polar residues" evidence="3">
    <location>
        <begin position="34"/>
        <end position="55"/>
    </location>
</feature>
<feature type="region of interest" description="Disordered" evidence="3">
    <location>
        <begin position="836"/>
        <end position="888"/>
    </location>
</feature>
<feature type="region of interest" description="Disordered" evidence="3">
    <location>
        <begin position="431"/>
        <end position="484"/>
    </location>
</feature>
<protein>
    <recommendedName>
        <fullName evidence="6">L domain-like protein</fullName>
    </recommendedName>
</protein>
<gene>
    <name evidence="4" type="ORF">CPB83DRAFT_844368</name>
</gene>
<feature type="compositionally biased region" description="Basic residues" evidence="3">
    <location>
        <begin position="763"/>
        <end position="784"/>
    </location>
</feature>
<dbReference type="Pfam" id="PF13855">
    <property type="entry name" value="LRR_8"/>
    <property type="match status" value="1"/>
</dbReference>
<feature type="compositionally biased region" description="Low complexity" evidence="3">
    <location>
        <begin position="377"/>
        <end position="396"/>
    </location>
</feature>
<dbReference type="InterPro" id="IPR052574">
    <property type="entry name" value="CDIRP"/>
</dbReference>
<evidence type="ECO:0000313" key="5">
    <source>
        <dbReference type="Proteomes" id="UP000807306"/>
    </source>
</evidence>
<feature type="region of interest" description="Disordered" evidence="3">
    <location>
        <begin position="173"/>
        <end position="210"/>
    </location>
</feature>
<dbReference type="SMART" id="SM00365">
    <property type="entry name" value="LRR_SD22"/>
    <property type="match status" value="6"/>
</dbReference>
<feature type="compositionally biased region" description="Acidic residues" evidence="3">
    <location>
        <begin position="12"/>
        <end position="32"/>
    </location>
</feature>
<evidence type="ECO:0000313" key="4">
    <source>
        <dbReference type="EMBL" id="KAF9534523.1"/>
    </source>
</evidence>
<dbReference type="SUPFAM" id="SSF52058">
    <property type="entry name" value="L domain-like"/>
    <property type="match status" value="1"/>
</dbReference>
<accession>A0A9P6ETG7</accession>
<dbReference type="PROSITE" id="PS51450">
    <property type="entry name" value="LRR"/>
    <property type="match status" value="5"/>
</dbReference>
<dbReference type="GO" id="GO:0031028">
    <property type="term" value="P:septation initiation signaling"/>
    <property type="evidence" value="ECO:0007669"/>
    <property type="project" value="TreeGrafter"/>
</dbReference>
<proteinExistence type="predicted"/>
<evidence type="ECO:0000256" key="1">
    <source>
        <dbReference type="ARBA" id="ARBA00022614"/>
    </source>
</evidence>
<evidence type="ECO:0000256" key="3">
    <source>
        <dbReference type="SAM" id="MobiDB-lite"/>
    </source>
</evidence>
<reference evidence="4" key="1">
    <citation type="submission" date="2020-11" db="EMBL/GenBank/DDBJ databases">
        <authorList>
            <consortium name="DOE Joint Genome Institute"/>
            <person name="Ahrendt S."/>
            <person name="Riley R."/>
            <person name="Andreopoulos W."/>
            <person name="Labutti K."/>
            <person name="Pangilinan J."/>
            <person name="Ruiz-Duenas F.J."/>
            <person name="Barrasa J.M."/>
            <person name="Sanchez-Garcia M."/>
            <person name="Camarero S."/>
            <person name="Miyauchi S."/>
            <person name="Serrano A."/>
            <person name="Linde D."/>
            <person name="Babiker R."/>
            <person name="Drula E."/>
            <person name="Ayuso-Fernandez I."/>
            <person name="Pacheco R."/>
            <person name="Padilla G."/>
            <person name="Ferreira P."/>
            <person name="Barriuso J."/>
            <person name="Kellner H."/>
            <person name="Castanera R."/>
            <person name="Alfaro M."/>
            <person name="Ramirez L."/>
            <person name="Pisabarro A.G."/>
            <person name="Kuo A."/>
            <person name="Tritt A."/>
            <person name="Lipzen A."/>
            <person name="He G."/>
            <person name="Yan M."/>
            <person name="Ng V."/>
            <person name="Cullen D."/>
            <person name="Martin F."/>
            <person name="Rosso M.-N."/>
            <person name="Henrissat B."/>
            <person name="Hibbett D."/>
            <person name="Martinez A.T."/>
            <person name="Grigoriev I.V."/>
        </authorList>
    </citation>
    <scope>NUCLEOTIDE SEQUENCE</scope>
    <source>
        <strain evidence="4">CBS 506.95</strain>
    </source>
</reference>
<dbReference type="InterPro" id="IPR003591">
    <property type="entry name" value="Leu-rich_rpt_typical-subtyp"/>
</dbReference>
<dbReference type="InterPro" id="IPR001611">
    <property type="entry name" value="Leu-rich_rpt"/>
</dbReference>
<dbReference type="SMART" id="SM00369">
    <property type="entry name" value="LRR_TYP"/>
    <property type="match status" value="6"/>
</dbReference>
<comment type="caution">
    <text evidence="4">The sequence shown here is derived from an EMBL/GenBank/DDBJ whole genome shotgun (WGS) entry which is preliminary data.</text>
</comment>
<keyword evidence="5" id="KW-1185">Reference proteome</keyword>
<keyword evidence="2" id="KW-0677">Repeat</keyword>
<dbReference type="Gene3D" id="3.80.10.10">
    <property type="entry name" value="Ribonuclease Inhibitor"/>
    <property type="match status" value="3"/>
</dbReference>
<feature type="compositionally biased region" description="Polar residues" evidence="3">
    <location>
        <begin position="329"/>
        <end position="345"/>
    </location>
</feature>
<dbReference type="OrthoDB" id="7451790at2759"/>
<evidence type="ECO:0000256" key="2">
    <source>
        <dbReference type="ARBA" id="ARBA00022737"/>
    </source>
</evidence>
<feature type="region of interest" description="Disordered" evidence="3">
    <location>
        <begin position="751"/>
        <end position="814"/>
    </location>
</feature>
<feature type="region of interest" description="Disordered" evidence="3">
    <location>
        <begin position="614"/>
        <end position="635"/>
    </location>
</feature>
<feature type="region of interest" description="Disordered" evidence="3">
    <location>
        <begin position="1"/>
        <end position="74"/>
    </location>
</feature>
<name>A0A9P6ETG7_9AGAR</name>
<dbReference type="GO" id="GO:0035591">
    <property type="term" value="F:signaling adaptor activity"/>
    <property type="evidence" value="ECO:0007669"/>
    <property type="project" value="TreeGrafter"/>
</dbReference>
<dbReference type="InterPro" id="IPR032675">
    <property type="entry name" value="LRR_dom_sf"/>
</dbReference>